<name>A0A9P1MAN8_9PEZI</name>
<gene>
    <name evidence="9" type="ORF">PPNO1_LOCUS4255</name>
</gene>
<keyword evidence="3 7" id="KW-0812">Transmembrane</keyword>
<reference evidence="9" key="1">
    <citation type="submission" date="2022-11" db="EMBL/GenBank/DDBJ databases">
        <authorList>
            <person name="Scott C."/>
            <person name="Bruce N."/>
        </authorList>
    </citation>
    <scope>NUCLEOTIDE SEQUENCE</scope>
</reference>
<evidence type="ECO:0000313" key="9">
    <source>
        <dbReference type="EMBL" id="CAI4214521.1"/>
    </source>
</evidence>
<keyword evidence="4 7" id="KW-1133">Transmembrane helix</keyword>
<dbReference type="InterPro" id="IPR036259">
    <property type="entry name" value="MFS_trans_sf"/>
</dbReference>
<feature type="compositionally biased region" description="Basic and acidic residues" evidence="6">
    <location>
        <begin position="95"/>
        <end position="109"/>
    </location>
</feature>
<dbReference type="InterPro" id="IPR005828">
    <property type="entry name" value="MFS_sugar_transport-like"/>
</dbReference>
<proteinExistence type="inferred from homology"/>
<sequence length="109" mass="11887">MNNFIVGQVTPDMLQKITYGTYILFGCLTTLGAAFIWFIVPETKRLTLEEMDIIFGSEGTAQADFERMEEINSEIGLTAILTNQLASAGNGSGSEAEKRSKGEHAEHAV</sequence>
<evidence type="ECO:0000256" key="5">
    <source>
        <dbReference type="ARBA" id="ARBA00023136"/>
    </source>
</evidence>
<evidence type="ECO:0000256" key="1">
    <source>
        <dbReference type="ARBA" id="ARBA00004141"/>
    </source>
</evidence>
<protein>
    <recommendedName>
        <fullName evidence="8">Major facilitator superfamily (MFS) profile domain-containing protein</fullName>
    </recommendedName>
</protein>
<comment type="subcellular location">
    <subcellularLocation>
        <location evidence="1">Membrane</location>
        <topology evidence="1">Multi-pass membrane protein</topology>
    </subcellularLocation>
</comment>
<dbReference type="Gene3D" id="1.20.1250.20">
    <property type="entry name" value="MFS general substrate transporter like domains"/>
    <property type="match status" value="1"/>
</dbReference>
<evidence type="ECO:0000256" key="3">
    <source>
        <dbReference type="ARBA" id="ARBA00022692"/>
    </source>
</evidence>
<evidence type="ECO:0000259" key="8">
    <source>
        <dbReference type="PROSITE" id="PS50850"/>
    </source>
</evidence>
<dbReference type="Pfam" id="PF00083">
    <property type="entry name" value="Sugar_tr"/>
    <property type="match status" value="1"/>
</dbReference>
<dbReference type="EMBL" id="CALLCH030000011">
    <property type="protein sequence ID" value="CAI4214521.1"/>
    <property type="molecule type" value="Genomic_DNA"/>
</dbReference>
<evidence type="ECO:0000256" key="2">
    <source>
        <dbReference type="ARBA" id="ARBA00010992"/>
    </source>
</evidence>
<feature type="region of interest" description="Disordered" evidence="6">
    <location>
        <begin position="87"/>
        <end position="109"/>
    </location>
</feature>
<dbReference type="InterPro" id="IPR020846">
    <property type="entry name" value="MFS_dom"/>
</dbReference>
<dbReference type="PROSITE" id="PS50850">
    <property type="entry name" value="MFS"/>
    <property type="match status" value="1"/>
</dbReference>
<feature type="domain" description="Major facilitator superfamily (MFS) profile" evidence="8">
    <location>
        <begin position="1"/>
        <end position="44"/>
    </location>
</feature>
<feature type="transmembrane region" description="Helical" evidence="7">
    <location>
        <begin position="20"/>
        <end position="40"/>
    </location>
</feature>
<comment type="similarity">
    <text evidence="2">Belongs to the major facilitator superfamily. Sugar transporter (TC 2.A.1.1) family.</text>
</comment>
<dbReference type="GO" id="GO:0016020">
    <property type="term" value="C:membrane"/>
    <property type="evidence" value="ECO:0007669"/>
    <property type="project" value="UniProtKB-SubCell"/>
</dbReference>
<accession>A0A9P1MAN8</accession>
<organism evidence="9 10">
    <name type="scientific">Parascedosporium putredinis</name>
    <dbReference type="NCBI Taxonomy" id="1442378"/>
    <lineage>
        <taxon>Eukaryota</taxon>
        <taxon>Fungi</taxon>
        <taxon>Dikarya</taxon>
        <taxon>Ascomycota</taxon>
        <taxon>Pezizomycotina</taxon>
        <taxon>Sordariomycetes</taxon>
        <taxon>Hypocreomycetidae</taxon>
        <taxon>Microascales</taxon>
        <taxon>Microascaceae</taxon>
        <taxon>Parascedosporium</taxon>
    </lineage>
</organism>
<dbReference type="PANTHER" id="PTHR48022">
    <property type="entry name" value="PLASTIDIC GLUCOSE TRANSPORTER 4"/>
    <property type="match status" value="1"/>
</dbReference>
<keyword evidence="10" id="KW-1185">Reference proteome</keyword>
<comment type="caution">
    <text evidence="9">The sequence shown here is derived from an EMBL/GenBank/DDBJ whole genome shotgun (WGS) entry which is preliminary data.</text>
</comment>
<dbReference type="AlphaFoldDB" id="A0A9P1MAN8"/>
<evidence type="ECO:0000256" key="7">
    <source>
        <dbReference type="SAM" id="Phobius"/>
    </source>
</evidence>
<evidence type="ECO:0000256" key="4">
    <source>
        <dbReference type="ARBA" id="ARBA00022989"/>
    </source>
</evidence>
<dbReference type="PANTHER" id="PTHR48022:SF20">
    <property type="entry name" value="MAJOR FACILITATOR SUPERFAMILY (MFS) PROFILE DOMAIN-CONTAINING PROTEIN-RELATED"/>
    <property type="match status" value="1"/>
</dbReference>
<keyword evidence="5 7" id="KW-0472">Membrane</keyword>
<evidence type="ECO:0000313" key="10">
    <source>
        <dbReference type="Proteomes" id="UP000838763"/>
    </source>
</evidence>
<dbReference type="GO" id="GO:0005351">
    <property type="term" value="F:carbohydrate:proton symporter activity"/>
    <property type="evidence" value="ECO:0007669"/>
    <property type="project" value="TreeGrafter"/>
</dbReference>
<dbReference type="OrthoDB" id="8120565at2759"/>
<dbReference type="InterPro" id="IPR050360">
    <property type="entry name" value="MFS_Sugar_Transporters"/>
</dbReference>
<evidence type="ECO:0000256" key="6">
    <source>
        <dbReference type="SAM" id="MobiDB-lite"/>
    </source>
</evidence>
<dbReference type="Proteomes" id="UP000838763">
    <property type="component" value="Unassembled WGS sequence"/>
</dbReference>